<protein>
    <recommendedName>
        <fullName evidence="2">AB hydrolase-1 domain-containing protein</fullName>
    </recommendedName>
</protein>
<keyword evidence="1" id="KW-0812">Transmembrane</keyword>
<dbReference type="eggNOG" id="COG1073">
    <property type="taxonomic scope" value="Bacteria"/>
</dbReference>
<evidence type="ECO:0000259" key="2">
    <source>
        <dbReference type="Pfam" id="PF00561"/>
    </source>
</evidence>
<organism evidence="3 4">
    <name type="scientific">Desulfurispirillum indicum (strain ATCC BAA-1389 / DSM 22839 / S5)</name>
    <dbReference type="NCBI Taxonomy" id="653733"/>
    <lineage>
        <taxon>Bacteria</taxon>
        <taxon>Pseudomonadati</taxon>
        <taxon>Chrysiogenota</taxon>
        <taxon>Chrysiogenia</taxon>
        <taxon>Chrysiogenales</taxon>
        <taxon>Chrysiogenaceae</taxon>
        <taxon>Desulfurispirillum</taxon>
    </lineage>
</organism>
<dbReference type="RefSeq" id="WP_013504829.1">
    <property type="nucleotide sequence ID" value="NC_014836.1"/>
</dbReference>
<evidence type="ECO:0000313" key="4">
    <source>
        <dbReference type="Proteomes" id="UP000002572"/>
    </source>
</evidence>
<dbReference type="InterPro" id="IPR029058">
    <property type="entry name" value="AB_hydrolase_fold"/>
</dbReference>
<dbReference type="AlphaFoldDB" id="E6W601"/>
<evidence type="ECO:0000256" key="1">
    <source>
        <dbReference type="SAM" id="Phobius"/>
    </source>
</evidence>
<dbReference type="FunCoup" id="E6W601">
    <property type="interactions" value="299"/>
</dbReference>
<proteinExistence type="predicted"/>
<keyword evidence="1" id="KW-1133">Transmembrane helix</keyword>
<keyword evidence="4" id="KW-1185">Reference proteome</keyword>
<dbReference type="Gene3D" id="3.40.50.1820">
    <property type="entry name" value="alpha/beta hydrolase"/>
    <property type="match status" value="1"/>
</dbReference>
<dbReference type="SUPFAM" id="SSF53474">
    <property type="entry name" value="alpha/beta-Hydrolases"/>
    <property type="match status" value="1"/>
</dbReference>
<name>E6W601_DESIS</name>
<accession>E6W601</accession>
<dbReference type="KEGG" id="din:Selin_0183"/>
<dbReference type="Proteomes" id="UP000002572">
    <property type="component" value="Chromosome"/>
</dbReference>
<dbReference type="PANTHER" id="PTHR12277:SF81">
    <property type="entry name" value="PROTEIN ABHD13"/>
    <property type="match status" value="1"/>
</dbReference>
<dbReference type="OrthoDB" id="9798884at2"/>
<feature type="domain" description="AB hydrolase-1" evidence="2">
    <location>
        <begin position="75"/>
        <end position="164"/>
    </location>
</feature>
<dbReference type="InParanoid" id="E6W601"/>
<gene>
    <name evidence="3" type="ordered locus">Selin_0183</name>
</gene>
<feature type="transmembrane region" description="Helical" evidence="1">
    <location>
        <begin position="6"/>
        <end position="26"/>
    </location>
</feature>
<evidence type="ECO:0000313" key="3">
    <source>
        <dbReference type="EMBL" id="ADU64940.1"/>
    </source>
</evidence>
<dbReference type="HOGENOM" id="CLU_029375_2_1_0"/>
<sequence>MLRTLVMLMLLAGIFYGLLVLGMYLLQARLLFFPSSRLEATPGDIGLDYRDVRFQAADDTRLHGWFVPVPQARATVIFFHGNAGNISHRLQTIRVFHDLGLSVLIFDYRGYGLSEGTPDEKGLQLDAVAAWQAALAQPEVDAERIVFWGRSLGGSIAACGALQAQRQGGAPVAVVLESTFTSLPDLAAQLYPFLPARRLSRFHFDTRDAAAQLVSPLLVVHSRDDEVVPFSHGEELSAISGPEAFVVLRGGHNDGFLRDAQTYRQGVEAFLRRHLP</sequence>
<dbReference type="InterPro" id="IPR000073">
    <property type="entry name" value="AB_hydrolase_1"/>
</dbReference>
<dbReference type="PANTHER" id="PTHR12277">
    <property type="entry name" value="ALPHA/BETA HYDROLASE DOMAIN-CONTAINING PROTEIN"/>
    <property type="match status" value="1"/>
</dbReference>
<dbReference type="Pfam" id="PF00561">
    <property type="entry name" value="Abhydrolase_1"/>
    <property type="match status" value="1"/>
</dbReference>
<reference evidence="3 4" key="1">
    <citation type="submission" date="2010-12" db="EMBL/GenBank/DDBJ databases">
        <title>Complete sequence of Desulfurispirillum indicum S5.</title>
        <authorList>
            <consortium name="US DOE Joint Genome Institute"/>
            <person name="Lucas S."/>
            <person name="Copeland A."/>
            <person name="Lapidus A."/>
            <person name="Cheng J.-F."/>
            <person name="Goodwin L."/>
            <person name="Pitluck S."/>
            <person name="Chertkov O."/>
            <person name="Held B."/>
            <person name="Detter J.C."/>
            <person name="Han C."/>
            <person name="Tapia R."/>
            <person name="Land M."/>
            <person name="Hauser L."/>
            <person name="Kyrpides N."/>
            <person name="Ivanova N."/>
            <person name="Mikhailova N."/>
            <person name="Haggblom M."/>
            <person name="Rauschenbach I."/>
            <person name="Bini E."/>
            <person name="Woyke T."/>
        </authorList>
    </citation>
    <scope>NUCLEOTIDE SEQUENCE [LARGE SCALE GENOMIC DNA]</scope>
    <source>
        <strain evidence="4">ATCC BAA-1389 / DSM 22839 / S5</strain>
    </source>
</reference>
<dbReference type="STRING" id="653733.Selin_0183"/>
<keyword evidence="1" id="KW-0472">Membrane</keyword>
<dbReference type="EMBL" id="CP002432">
    <property type="protein sequence ID" value="ADU64940.1"/>
    <property type="molecule type" value="Genomic_DNA"/>
</dbReference>